<dbReference type="NCBIfam" id="NF011987">
    <property type="entry name" value="PRK15446.2-3"/>
    <property type="match status" value="1"/>
</dbReference>
<organism evidence="2 3">
    <name type="scientific">Cytobacillus horneckiae</name>
    <dbReference type="NCBI Taxonomy" id="549687"/>
    <lineage>
        <taxon>Bacteria</taxon>
        <taxon>Bacillati</taxon>
        <taxon>Bacillota</taxon>
        <taxon>Bacilli</taxon>
        <taxon>Bacillales</taxon>
        <taxon>Bacillaceae</taxon>
        <taxon>Cytobacillus</taxon>
    </lineage>
</organism>
<dbReference type="Gene3D" id="3.20.20.140">
    <property type="entry name" value="Metal-dependent hydrolases"/>
    <property type="match status" value="1"/>
</dbReference>
<dbReference type="NCBIfam" id="TIGR02318">
    <property type="entry name" value="phosphono_phnM"/>
    <property type="match status" value="1"/>
</dbReference>
<dbReference type="NCBIfam" id="NF011990">
    <property type="entry name" value="PRK15446.2-6"/>
    <property type="match status" value="1"/>
</dbReference>
<dbReference type="NCBIfam" id="NF011984">
    <property type="entry name" value="PRK15446.1-5"/>
    <property type="match status" value="1"/>
</dbReference>
<dbReference type="InterPro" id="IPR011059">
    <property type="entry name" value="Metal-dep_hydrolase_composite"/>
</dbReference>
<dbReference type="RefSeq" id="WP_066188874.1">
    <property type="nucleotide sequence ID" value="NZ_JARMMB010000015.1"/>
</dbReference>
<protein>
    <submittedName>
        <fullName evidence="2">Phosphonate metabolism protein PhnM</fullName>
    </submittedName>
</protein>
<dbReference type="InterPro" id="IPR032466">
    <property type="entry name" value="Metal_Hydrolase"/>
</dbReference>
<dbReference type="AlphaFoldDB" id="A0A2N0ZDJ1"/>
<name>A0A2N0ZDJ1_9BACI</name>
<dbReference type="InterPro" id="IPR006680">
    <property type="entry name" value="Amidohydro-rel"/>
</dbReference>
<dbReference type="SUPFAM" id="SSF51556">
    <property type="entry name" value="Metallo-dependent hydrolases"/>
    <property type="match status" value="1"/>
</dbReference>
<dbReference type="CDD" id="cd01306">
    <property type="entry name" value="PhnM"/>
    <property type="match status" value="1"/>
</dbReference>
<comment type="caution">
    <text evidence="2">The sequence shown here is derived from an EMBL/GenBank/DDBJ whole genome shotgun (WGS) entry which is preliminary data.</text>
</comment>
<dbReference type="EMBL" id="PISD01000040">
    <property type="protein sequence ID" value="PKG27583.1"/>
    <property type="molecule type" value="Genomic_DNA"/>
</dbReference>
<dbReference type="Gene3D" id="2.30.40.10">
    <property type="entry name" value="Urease, subunit C, domain 1"/>
    <property type="match status" value="2"/>
</dbReference>
<dbReference type="PANTHER" id="PTHR43135:SF3">
    <property type="entry name" value="ALPHA-D-RIBOSE 1-METHYLPHOSPHONATE 5-TRIPHOSPHATE DIPHOSPHATASE"/>
    <property type="match status" value="1"/>
</dbReference>
<dbReference type="GO" id="GO:0016810">
    <property type="term" value="F:hydrolase activity, acting on carbon-nitrogen (but not peptide) bonds"/>
    <property type="evidence" value="ECO:0007669"/>
    <property type="project" value="InterPro"/>
</dbReference>
<evidence type="ECO:0000313" key="3">
    <source>
        <dbReference type="Proteomes" id="UP000233343"/>
    </source>
</evidence>
<evidence type="ECO:0000259" key="1">
    <source>
        <dbReference type="Pfam" id="PF01979"/>
    </source>
</evidence>
<sequence length="401" mass="45133">MIIIHNGKLVLEEGIAEGYAVVVEGEFIDSIILENEIGRFPNAERIDANGGFISPGFIDIHSDYIETIVSPRPTSMMDVHISLREAEKILIGNGITTMFHSLSFYREDIFTHKPMRYPKNVQRLVDAIHETHHQPHLIRHRLHARFEIDNVGEVDRLLNNIEQGKVHLLSFMDHTPGQGQYRNLEIYRETLRGYRELSEQQLDDIINNRINSPILNMEKMKEIAEVALKKGIAVASHDDDHERKIDLVKSIGTSISEFPITLKVAKKAKKSGLQTIVGAPNVLLGGSHSGNLSAAEAISNNCADILCSDYYPPAMLHAVFQLHEKYGHDLHQMFMMVTLNPAKAVKLDDEIGSIKPGKKADLIMIERMDDGYPMLTGSMVNGTLLTKTNYRTRTVVKEALR</sequence>
<dbReference type="PANTHER" id="PTHR43135">
    <property type="entry name" value="ALPHA-D-RIBOSE 1-METHYLPHOSPHONATE 5-TRIPHOSPHATE DIPHOSPHATASE"/>
    <property type="match status" value="1"/>
</dbReference>
<proteinExistence type="predicted"/>
<feature type="domain" description="Amidohydrolase-related" evidence="1">
    <location>
        <begin position="52"/>
        <end position="382"/>
    </location>
</feature>
<dbReference type="InterPro" id="IPR051781">
    <property type="entry name" value="Metallo-dep_Hydrolase"/>
</dbReference>
<dbReference type="SUPFAM" id="SSF51338">
    <property type="entry name" value="Composite domain of metallo-dependent hydrolases"/>
    <property type="match status" value="1"/>
</dbReference>
<reference evidence="2 3" key="1">
    <citation type="journal article" date="2010" name="Int. J. Syst. Evol. Microbiol.">
        <title>Bacillus horneckiae sp. nov., isolated from a spacecraft-assembly clean room.</title>
        <authorList>
            <person name="Vaishampayan P."/>
            <person name="Probst A."/>
            <person name="Krishnamurthi S."/>
            <person name="Ghosh S."/>
            <person name="Osman S."/>
            <person name="McDowall A."/>
            <person name="Ruckmani A."/>
            <person name="Mayilraj S."/>
            <person name="Venkateswaran K."/>
        </authorList>
    </citation>
    <scope>NUCLEOTIDE SEQUENCE [LARGE SCALE GENOMIC DNA]</scope>
    <source>
        <strain evidence="3">1PO1SC</strain>
    </source>
</reference>
<gene>
    <name evidence="2" type="ORF">CWS20_17805</name>
</gene>
<dbReference type="InterPro" id="IPR012696">
    <property type="entry name" value="PhnM"/>
</dbReference>
<evidence type="ECO:0000313" key="2">
    <source>
        <dbReference type="EMBL" id="PKG27583.1"/>
    </source>
</evidence>
<dbReference type="Pfam" id="PF01979">
    <property type="entry name" value="Amidohydro_1"/>
    <property type="match status" value="1"/>
</dbReference>
<dbReference type="Proteomes" id="UP000233343">
    <property type="component" value="Unassembled WGS sequence"/>
</dbReference>
<dbReference type="PIRSF" id="PIRSF038971">
    <property type="entry name" value="PhnM"/>
    <property type="match status" value="1"/>
</dbReference>
<keyword evidence="3" id="KW-1185">Reference proteome</keyword>
<accession>A0A2N0ZDJ1</accession>
<dbReference type="GO" id="GO:0019700">
    <property type="term" value="P:organic phosphonate catabolic process"/>
    <property type="evidence" value="ECO:0007669"/>
    <property type="project" value="InterPro"/>
</dbReference>